<reference evidence="1 2" key="2">
    <citation type="submission" date="2018-12" db="EMBL/GenBank/DDBJ databases">
        <title>Rhizobacter gummiphilus sp. nov., a rubber-degrading bacterium isolated from the soil of a botanical garden in Japan.</title>
        <authorList>
            <person name="Shunsuke S.S."/>
        </authorList>
    </citation>
    <scope>NUCLEOTIDE SEQUENCE [LARGE SCALE GENOMIC DNA]</scope>
    <source>
        <strain evidence="1 2">S-16</strain>
    </source>
</reference>
<proteinExistence type="predicted"/>
<dbReference type="Proteomes" id="UP000267464">
    <property type="component" value="Unassembled WGS sequence"/>
</dbReference>
<evidence type="ECO:0000313" key="1">
    <source>
        <dbReference type="EMBL" id="RQP21488.1"/>
    </source>
</evidence>
<reference evidence="1 2" key="1">
    <citation type="submission" date="2018-08" db="EMBL/GenBank/DDBJ databases">
        <authorList>
            <person name="Khan S.A."/>
            <person name="Jeon C.O."/>
            <person name="Chun B.H."/>
            <person name="Jeong S.E."/>
        </authorList>
    </citation>
    <scope>NUCLEOTIDE SEQUENCE [LARGE SCALE GENOMIC DNA]</scope>
    <source>
        <strain evidence="1 2">S-16</strain>
    </source>
</reference>
<protein>
    <submittedName>
        <fullName evidence="1">Uncharacterized protein</fullName>
    </submittedName>
</protein>
<dbReference type="RefSeq" id="WP_124543428.1">
    <property type="nucleotide sequence ID" value="NZ_QUSW01000010.1"/>
</dbReference>
<gene>
    <name evidence="1" type="ORF">DZC73_26575</name>
</gene>
<name>A0A3N7HHJ5_9BURK</name>
<keyword evidence="2" id="KW-1185">Reference proteome</keyword>
<evidence type="ECO:0000313" key="2">
    <source>
        <dbReference type="Proteomes" id="UP000267464"/>
    </source>
</evidence>
<dbReference type="AlphaFoldDB" id="A0A3N7HHJ5"/>
<sequence>MARPINMVFSAGVTPEQALKRVQDAAFTLFRYQLAPFRHAKQDTFGNTTVDRWEQEGRRDTAIDLTSDRAMGVSFVSVIAGDDAHAHDVATKLNDMLMLRPAQEFIDIALRQPDDPAALVRAALAAEQEHAGLKDAIAQRLGAADVPVRAAAAKAAALVTWPSLLPALQKALAGETDPTLHRFLEIAVKKCGGST</sequence>
<organism evidence="1 2">
    <name type="scientific">Piscinibacter terrae</name>
    <dbReference type="NCBI Taxonomy" id="2496871"/>
    <lineage>
        <taxon>Bacteria</taxon>
        <taxon>Pseudomonadati</taxon>
        <taxon>Pseudomonadota</taxon>
        <taxon>Betaproteobacteria</taxon>
        <taxon>Burkholderiales</taxon>
        <taxon>Sphaerotilaceae</taxon>
        <taxon>Piscinibacter</taxon>
    </lineage>
</organism>
<comment type="caution">
    <text evidence="1">The sequence shown here is derived from an EMBL/GenBank/DDBJ whole genome shotgun (WGS) entry which is preliminary data.</text>
</comment>
<accession>A0A3N7HHJ5</accession>
<dbReference type="EMBL" id="QUSW01000010">
    <property type="protein sequence ID" value="RQP21488.1"/>
    <property type="molecule type" value="Genomic_DNA"/>
</dbReference>